<dbReference type="PANTHER" id="PTHR33755:SF6">
    <property type="entry name" value="PLASMID STABILIZATION SYSTEM PROTEIN"/>
    <property type="match status" value="1"/>
</dbReference>
<reference evidence="3 4" key="1">
    <citation type="journal article" date="2020" name="Microorganisms">
        <title>Osmotic Adaptation and Compatible Solute Biosynthesis of Phototrophic Bacteria as Revealed from Genome Analyses.</title>
        <authorList>
            <person name="Imhoff J.F."/>
            <person name="Rahn T."/>
            <person name="Kunzel S."/>
            <person name="Keller A."/>
            <person name="Neulinger S.C."/>
        </authorList>
    </citation>
    <scope>NUCLEOTIDE SEQUENCE [LARGE SCALE GENOMIC DNA]</scope>
    <source>
        <strain evidence="3 4">DSM 25653</strain>
    </source>
</reference>
<comment type="caution">
    <text evidence="3">The sequence shown here is derived from an EMBL/GenBank/DDBJ whole genome shotgun (WGS) entry which is preliminary data.</text>
</comment>
<gene>
    <name evidence="3" type="ORF">CKO42_26030</name>
</gene>
<dbReference type="EMBL" id="NRRY01000116">
    <property type="protein sequence ID" value="MBK1621777.1"/>
    <property type="molecule type" value="Genomic_DNA"/>
</dbReference>
<evidence type="ECO:0000256" key="2">
    <source>
        <dbReference type="ARBA" id="ARBA00022649"/>
    </source>
</evidence>
<keyword evidence="4" id="KW-1185">Reference proteome</keyword>
<dbReference type="InterPro" id="IPR051803">
    <property type="entry name" value="TA_system_RelE-like_toxin"/>
</dbReference>
<evidence type="ECO:0000256" key="1">
    <source>
        <dbReference type="ARBA" id="ARBA00006226"/>
    </source>
</evidence>
<evidence type="ECO:0000313" key="4">
    <source>
        <dbReference type="Proteomes" id="UP001138768"/>
    </source>
</evidence>
<organism evidence="3 4">
    <name type="scientific">Lamprobacter modestohalophilus</name>
    <dbReference type="NCBI Taxonomy" id="1064514"/>
    <lineage>
        <taxon>Bacteria</taxon>
        <taxon>Pseudomonadati</taxon>
        <taxon>Pseudomonadota</taxon>
        <taxon>Gammaproteobacteria</taxon>
        <taxon>Chromatiales</taxon>
        <taxon>Chromatiaceae</taxon>
        <taxon>Lamprobacter</taxon>
    </lineage>
</organism>
<dbReference type="InterPro" id="IPR007712">
    <property type="entry name" value="RelE/ParE_toxin"/>
</dbReference>
<protein>
    <submittedName>
        <fullName evidence="3">Plasmid stabilization protein</fullName>
    </submittedName>
</protein>
<proteinExistence type="inferred from homology"/>
<dbReference type="Proteomes" id="UP001138768">
    <property type="component" value="Unassembled WGS sequence"/>
</dbReference>
<dbReference type="Gene3D" id="3.30.2310.20">
    <property type="entry name" value="RelE-like"/>
    <property type="match status" value="1"/>
</dbReference>
<sequence>MPIIQRTAQAEEDLIDIWLFIADDDVRAADRVLDHIEETFVLLRDQPGLGPERPDIAPDLRYFPVQSYLILYRQLMDGIEVVRVVHGARDLPRLMVLP</sequence>
<name>A0A9X0WDS0_9GAMM</name>
<keyword evidence="2" id="KW-1277">Toxin-antitoxin system</keyword>
<accession>A0A9X0WDS0</accession>
<evidence type="ECO:0000313" key="3">
    <source>
        <dbReference type="EMBL" id="MBK1621777.1"/>
    </source>
</evidence>
<dbReference type="InterPro" id="IPR035093">
    <property type="entry name" value="RelE/ParE_toxin_dom_sf"/>
</dbReference>
<comment type="similarity">
    <text evidence="1">Belongs to the RelE toxin family.</text>
</comment>
<dbReference type="AlphaFoldDB" id="A0A9X0WDS0"/>
<dbReference type="Pfam" id="PF05016">
    <property type="entry name" value="ParE_toxin"/>
    <property type="match status" value="1"/>
</dbReference>
<dbReference type="PANTHER" id="PTHR33755">
    <property type="entry name" value="TOXIN PARE1-RELATED"/>
    <property type="match status" value="1"/>
</dbReference>